<evidence type="ECO:0000256" key="1">
    <source>
        <dbReference type="ARBA" id="ARBA00022679"/>
    </source>
</evidence>
<evidence type="ECO:0000259" key="3">
    <source>
        <dbReference type="Pfam" id="PF00294"/>
    </source>
</evidence>
<dbReference type="EC" id="2.7.7.70" evidence="4"/>
<dbReference type="InterPro" id="IPR002173">
    <property type="entry name" value="Carboh/pur_kinase_PfkB_CS"/>
</dbReference>
<feature type="domain" description="Carbohydrate kinase PfkB" evidence="3">
    <location>
        <begin position="2"/>
        <end position="160"/>
    </location>
</feature>
<dbReference type="Gene3D" id="3.40.1190.20">
    <property type="match status" value="1"/>
</dbReference>
<evidence type="ECO:0000313" key="4">
    <source>
        <dbReference type="EMBL" id="MPN26668.1"/>
    </source>
</evidence>
<evidence type="ECO:0000256" key="2">
    <source>
        <dbReference type="ARBA" id="ARBA00022777"/>
    </source>
</evidence>
<reference evidence="4" key="1">
    <citation type="submission" date="2019-08" db="EMBL/GenBank/DDBJ databases">
        <authorList>
            <person name="Kucharzyk K."/>
            <person name="Murdoch R.W."/>
            <person name="Higgins S."/>
            <person name="Loffler F."/>
        </authorList>
    </citation>
    <scope>NUCLEOTIDE SEQUENCE</scope>
</reference>
<organism evidence="4">
    <name type="scientific">bioreactor metagenome</name>
    <dbReference type="NCBI Taxonomy" id="1076179"/>
    <lineage>
        <taxon>unclassified sequences</taxon>
        <taxon>metagenomes</taxon>
        <taxon>ecological metagenomes</taxon>
    </lineage>
</organism>
<dbReference type="InterPro" id="IPR029056">
    <property type="entry name" value="Ribokinase-like"/>
</dbReference>
<dbReference type="PROSITE" id="PS00584">
    <property type="entry name" value="PFKB_KINASES_2"/>
    <property type="match status" value="1"/>
</dbReference>
<comment type="caution">
    <text evidence="4">The sequence shown here is derived from an EMBL/GenBank/DDBJ whole genome shotgun (WGS) entry which is preliminary data.</text>
</comment>
<keyword evidence="2" id="KW-0418">Kinase</keyword>
<dbReference type="EMBL" id="VSSQ01076259">
    <property type="protein sequence ID" value="MPN26668.1"/>
    <property type="molecule type" value="Genomic_DNA"/>
</dbReference>
<protein>
    <submittedName>
        <fullName evidence="4">Bifunctional protein HldE</fullName>
        <ecNumber evidence="4">2.7.7.70</ecNumber>
    </submittedName>
</protein>
<dbReference type="InterPro" id="IPR011611">
    <property type="entry name" value="PfkB_dom"/>
</dbReference>
<name>A0A645GIC1_9ZZZZ</name>
<sequence>MLQLEIPMATNIYAAKYCREQGMTVILDPAPAASLPAELLCNVDIITPNETELEQITGIKPASWDGRLRACKALCDMGVGVVINKAGPDGVYVYREGVMKNYPTYEVEVVDTTAAGDSFNGAFAYAMSCGVDFEPAVDFANLLAAVSTTGFGAQSAMPTRLGMEKARATLRRKEEILP</sequence>
<dbReference type="Pfam" id="PF00294">
    <property type="entry name" value="PfkB"/>
    <property type="match status" value="1"/>
</dbReference>
<dbReference type="GO" id="GO:0016301">
    <property type="term" value="F:kinase activity"/>
    <property type="evidence" value="ECO:0007669"/>
    <property type="project" value="UniProtKB-KW"/>
</dbReference>
<proteinExistence type="predicted"/>
<dbReference type="PANTHER" id="PTHR10584:SF166">
    <property type="entry name" value="RIBOKINASE"/>
    <property type="match status" value="1"/>
</dbReference>
<dbReference type="PANTHER" id="PTHR10584">
    <property type="entry name" value="SUGAR KINASE"/>
    <property type="match status" value="1"/>
</dbReference>
<keyword evidence="4" id="KW-0548">Nucleotidyltransferase</keyword>
<accession>A0A645GIC1</accession>
<keyword evidence="1 4" id="KW-0808">Transferase</keyword>
<dbReference type="SUPFAM" id="SSF53613">
    <property type="entry name" value="Ribokinase-like"/>
    <property type="match status" value="1"/>
</dbReference>
<dbReference type="AlphaFoldDB" id="A0A645GIC1"/>
<gene>
    <name evidence="4" type="primary">hldE_20</name>
    <name evidence="4" type="ORF">SDC9_174093</name>
</gene>
<dbReference type="GO" id="GO:0005829">
    <property type="term" value="C:cytosol"/>
    <property type="evidence" value="ECO:0007669"/>
    <property type="project" value="TreeGrafter"/>
</dbReference>
<dbReference type="GO" id="GO:0016779">
    <property type="term" value="F:nucleotidyltransferase activity"/>
    <property type="evidence" value="ECO:0007669"/>
    <property type="project" value="UniProtKB-KW"/>
</dbReference>